<dbReference type="NCBIfam" id="NF004685">
    <property type="entry name" value="PRK06029.1"/>
    <property type="match status" value="1"/>
</dbReference>
<dbReference type="PANTHER" id="PTHR43374">
    <property type="entry name" value="FLAVIN PRENYLTRANSFERASE"/>
    <property type="match status" value="1"/>
</dbReference>
<keyword evidence="4 5" id="KW-0808">Transferase</keyword>
<dbReference type="InterPro" id="IPR036551">
    <property type="entry name" value="Flavin_trans-like"/>
</dbReference>
<dbReference type="EMBL" id="JBHSOE010000044">
    <property type="protein sequence ID" value="MFC5658387.1"/>
    <property type="molecule type" value="Genomic_DNA"/>
</dbReference>
<feature type="binding site" evidence="5">
    <location>
        <position position="36"/>
    </location>
    <ligand>
        <name>FMN</name>
        <dbReference type="ChEBI" id="CHEBI:58210"/>
    </ligand>
</feature>
<keyword evidence="2 5" id="KW-0285">Flavoprotein</keyword>
<comment type="catalytic activity">
    <reaction evidence="5">
        <text>dimethylallyl phosphate + FMNH2 = prenylated FMNH2 + phosphate</text>
        <dbReference type="Rhea" id="RHEA:37743"/>
        <dbReference type="ChEBI" id="CHEBI:43474"/>
        <dbReference type="ChEBI" id="CHEBI:57618"/>
        <dbReference type="ChEBI" id="CHEBI:87467"/>
        <dbReference type="ChEBI" id="CHEBI:88052"/>
        <dbReference type="EC" id="2.5.1.129"/>
    </reaction>
</comment>
<dbReference type="PANTHER" id="PTHR43374:SF1">
    <property type="entry name" value="FLAVIN PRENYLTRANSFERASE PAD1, MITOCHONDRIAL"/>
    <property type="match status" value="1"/>
</dbReference>
<dbReference type="EC" id="2.5.1.129" evidence="5"/>
<dbReference type="SUPFAM" id="SSF52507">
    <property type="entry name" value="Homo-oligomeric flavin-containing Cys decarboxylases, HFCD"/>
    <property type="match status" value="1"/>
</dbReference>
<evidence type="ECO:0000256" key="5">
    <source>
        <dbReference type="HAMAP-Rule" id="MF_01986"/>
    </source>
</evidence>
<feature type="binding site" evidence="5">
    <location>
        <position position="122"/>
    </location>
    <ligand>
        <name>FMN</name>
        <dbReference type="ChEBI" id="CHEBI:58210"/>
    </ligand>
</feature>
<dbReference type="HAMAP" id="MF_01986">
    <property type="entry name" value="ubiX_pad_yclB"/>
    <property type="match status" value="1"/>
</dbReference>
<evidence type="ECO:0000259" key="6">
    <source>
        <dbReference type="Pfam" id="PF02441"/>
    </source>
</evidence>
<keyword evidence="3 5" id="KW-0288">FMN</keyword>
<proteinExistence type="inferred from homology"/>
<comment type="function">
    <text evidence="5">Involved in the non-oxidative decarboxylation and detoxification of phenolic derivatives. Flavin prenyltransferase that catalyzes the synthesis of the prenylated FMN cofactor (prenyl-FMN) for phenolic acid decarboxylase.</text>
</comment>
<dbReference type="InterPro" id="IPR004507">
    <property type="entry name" value="UbiX-like"/>
</dbReference>
<keyword evidence="5" id="KW-0216">Detoxification</keyword>
<evidence type="ECO:0000256" key="1">
    <source>
        <dbReference type="ARBA" id="ARBA00022602"/>
    </source>
</evidence>
<dbReference type="Gene3D" id="3.40.50.1950">
    <property type="entry name" value="Flavin prenyltransferase-like"/>
    <property type="match status" value="1"/>
</dbReference>
<dbReference type="Proteomes" id="UP001596065">
    <property type="component" value="Unassembled WGS sequence"/>
</dbReference>
<comment type="caution">
    <text evidence="7">The sequence shown here is derived from an EMBL/GenBank/DDBJ whole genome shotgun (WGS) entry which is preliminary data.</text>
</comment>
<comment type="similarity">
    <text evidence="5">Belongs to the UbiX/PAD1 family. YclB subfamily.</text>
</comment>
<dbReference type="Pfam" id="PF02441">
    <property type="entry name" value="Flavoprotein"/>
    <property type="match status" value="1"/>
</dbReference>
<feature type="domain" description="Flavoprotein" evidence="6">
    <location>
        <begin position="1"/>
        <end position="172"/>
    </location>
</feature>
<dbReference type="InterPro" id="IPR003382">
    <property type="entry name" value="Flavoprotein"/>
</dbReference>
<feature type="binding site" evidence="5">
    <location>
        <begin position="9"/>
        <end position="11"/>
    </location>
    <ligand>
        <name>FMN</name>
        <dbReference type="ChEBI" id="CHEBI:58210"/>
    </ligand>
</feature>
<sequence>MRLVVGMTGATGAVFGVRFLQVLARLPDVETHLVLSRWARTTIELETGLSVSEVGDLADVVHRPEDQGAAISSGSFRTDGMVIMPCSMKTLAAIRAGYADSLVTRAADVILKERRRLVLVPRETPLSEIHLENMLALCRMGVRLVPPMPAFYNHPQSVDDIVDHIVARTLDQFDLPAPAAKRWEGMRAARTVRPAS</sequence>
<gene>
    <name evidence="7" type="ORF">ACFP3J_23255</name>
</gene>
<evidence type="ECO:0000313" key="8">
    <source>
        <dbReference type="Proteomes" id="UP001596065"/>
    </source>
</evidence>
<dbReference type="NCBIfam" id="NF041206">
    <property type="entry name" value="VdcB"/>
    <property type="match status" value="1"/>
</dbReference>
<evidence type="ECO:0000256" key="2">
    <source>
        <dbReference type="ARBA" id="ARBA00022630"/>
    </source>
</evidence>
<name>A0ABW0WJF2_STRNO</name>
<keyword evidence="8" id="KW-1185">Reference proteome</keyword>
<comment type="subunit">
    <text evidence="5">Homododecamer.</text>
</comment>
<keyword evidence="1 5" id="KW-0637">Prenyltransferase</keyword>
<reference evidence="8" key="1">
    <citation type="journal article" date="2019" name="Int. J. Syst. Evol. Microbiol.">
        <title>The Global Catalogue of Microorganisms (GCM) 10K type strain sequencing project: providing services to taxonomists for standard genome sequencing and annotation.</title>
        <authorList>
            <consortium name="The Broad Institute Genomics Platform"/>
            <consortium name="The Broad Institute Genome Sequencing Center for Infectious Disease"/>
            <person name="Wu L."/>
            <person name="Ma J."/>
        </authorList>
    </citation>
    <scope>NUCLEOTIDE SEQUENCE [LARGE SCALE GENOMIC DNA]</scope>
    <source>
        <strain evidence="8">KCTC 5701</strain>
    </source>
</reference>
<keyword evidence="5" id="KW-0058">Aromatic hydrocarbons catabolism</keyword>
<evidence type="ECO:0000256" key="4">
    <source>
        <dbReference type="ARBA" id="ARBA00022679"/>
    </source>
</evidence>
<dbReference type="NCBIfam" id="TIGR00421">
    <property type="entry name" value="ubiX_pad"/>
    <property type="match status" value="1"/>
</dbReference>
<evidence type="ECO:0000313" key="7">
    <source>
        <dbReference type="EMBL" id="MFC5658387.1"/>
    </source>
</evidence>
<dbReference type="HAMAP" id="MF_01984">
    <property type="entry name" value="ubiX_pad"/>
    <property type="match status" value="1"/>
</dbReference>
<feature type="binding site" evidence="5">
    <location>
        <begin position="87"/>
        <end position="90"/>
    </location>
    <ligand>
        <name>FMN</name>
        <dbReference type="ChEBI" id="CHEBI:58210"/>
    </ligand>
</feature>
<evidence type="ECO:0000256" key="3">
    <source>
        <dbReference type="ARBA" id="ARBA00022643"/>
    </source>
</evidence>
<organism evidence="7 8">
    <name type="scientific">Streptomyces nogalater</name>
    <dbReference type="NCBI Taxonomy" id="38314"/>
    <lineage>
        <taxon>Bacteria</taxon>
        <taxon>Bacillati</taxon>
        <taxon>Actinomycetota</taxon>
        <taxon>Actinomycetes</taxon>
        <taxon>Kitasatosporales</taxon>
        <taxon>Streptomycetaceae</taxon>
        <taxon>Streptomyces</taxon>
    </lineage>
</organism>
<dbReference type="InterPro" id="IPR032901">
    <property type="entry name" value="UbiX_pad_YclB"/>
</dbReference>
<dbReference type="RefSeq" id="WP_344352576.1">
    <property type="nucleotide sequence ID" value="NZ_BAAASM010000065.1"/>
</dbReference>
<accession>A0ABW0WJF2</accession>
<protein>
    <recommendedName>
        <fullName evidence="5">Probable UbiX-like flavin prenyltransferase</fullName>
        <ecNumber evidence="5">2.5.1.129</ecNumber>
    </recommendedName>
    <alternativeName>
        <fullName evidence="5">Phenolic acid decarboxylase subunit B</fullName>
        <shortName evidence="5">PAD</shortName>
    </alternativeName>
</protein>